<dbReference type="InterPro" id="IPR051886">
    <property type="entry name" value="Seed_Dev/Stress_Resp_Reg"/>
</dbReference>
<sequence>MATFNYEQFQCCFLNWINQQQEDLEELVQALETNPGNEKLQILTEKGIKHFEEYYEKRARMWEYDAHSFLSPSWCTSFENAFLWIGGCRPSLSIRLVYSVCGSEMDAQLVEFLRGEIKGNLAEISALQLHSINSLHGNTVREEDKLSNTMASLQANGYSSFFAHFHFEDIADEPLAMIAKRACRVGQSGLDLDQAIDAHSHSLARVLAAADKLRLNTLKELMRILSPLQAVDLLVATKKLHLSMHEWGKRRDKQIGKT</sequence>
<dbReference type="Pfam" id="PF14144">
    <property type="entry name" value="DOG1"/>
    <property type="match status" value="1"/>
</dbReference>
<accession>A0ABD1S700</accession>
<comment type="caution">
    <text evidence="2">The sequence shown here is derived from an EMBL/GenBank/DDBJ whole genome shotgun (WGS) entry which is preliminary data.</text>
</comment>
<dbReference type="AlphaFoldDB" id="A0ABD1S700"/>
<dbReference type="EMBL" id="JBFOLJ010000011">
    <property type="protein sequence ID" value="KAL2496519.1"/>
    <property type="molecule type" value="Genomic_DNA"/>
</dbReference>
<organism evidence="2 3">
    <name type="scientific">Forsythia ovata</name>
    <dbReference type="NCBI Taxonomy" id="205694"/>
    <lineage>
        <taxon>Eukaryota</taxon>
        <taxon>Viridiplantae</taxon>
        <taxon>Streptophyta</taxon>
        <taxon>Embryophyta</taxon>
        <taxon>Tracheophyta</taxon>
        <taxon>Spermatophyta</taxon>
        <taxon>Magnoliopsida</taxon>
        <taxon>eudicotyledons</taxon>
        <taxon>Gunneridae</taxon>
        <taxon>Pentapetalae</taxon>
        <taxon>asterids</taxon>
        <taxon>lamiids</taxon>
        <taxon>Lamiales</taxon>
        <taxon>Oleaceae</taxon>
        <taxon>Forsythieae</taxon>
        <taxon>Forsythia</taxon>
    </lineage>
</organism>
<reference evidence="3" key="1">
    <citation type="submission" date="2024-07" db="EMBL/GenBank/DDBJ databases">
        <title>Two chromosome-level genome assemblies of Korean endemic species Abeliophyllum distichum and Forsythia ovata (Oleaceae).</title>
        <authorList>
            <person name="Jang H."/>
        </authorList>
    </citation>
    <scope>NUCLEOTIDE SEQUENCE [LARGE SCALE GENOMIC DNA]</scope>
</reference>
<proteinExistence type="predicted"/>
<dbReference type="PANTHER" id="PTHR46354:SF7">
    <property type="entry name" value="PROTEIN DOG1-LIKE 1"/>
    <property type="match status" value="1"/>
</dbReference>
<dbReference type="Proteomes" id="UP001604277">
    <property type="component" value="Unassembled WGS sequence"/>
</dbReference>
<name>A0ABD1S700_9LAMI</name>
<evidence type="ECO:0000259" key="1">
    <source>
        <dbReference type="PROSITE" id="PS51806"/>
    </source>
</evidence>
<dbReference type="PANTHER" id="PTHR46354">
    <property type="entry name" value="DOG1 DOMAIN-CONTAINING PROTEIN"/>
    <property type="match status" value="1"/>
</dbReference>
<dbReference type="InterPro" id="IPR025422">
    <property type="entry name" value="TGA_domain"/>
</dbReference>
<evidence type="ECO:0000313" key="2">
    <source>
        <dbReference type="EMBL" id="KAL2496519.1"/>
    </source>
</evidence>
<dbReference type="PROSITE" id="PS51806">
    <property type="entry name" value="DOG1"/>
    <property type="match status" value="1"/>
</dbReference>
<keyword evidence="3" id="KW-1185">Reference proteome</keyword>
<feature type="domain" description="DOG1" evidence="1">
    <location>
        <begin position="6"/>
        <end position="254"/>
    </location>
</feature>
<gene>
    <name evidence="2" type="ORF">Fot_40276</name>
</gene>
<evidence type="ECO:0000313" key="3">
    <source>
        <dbReference type="Proteomes" id="UP001604277"/>
    </source>
</evidence>
<protein>
    <submittedName>
        <fullName evidence="2">Delay of germination 1</fullName>
    </submittedName>
</protein>